<evidence type="ECO:0000313" key="2">
    <source>
        <dbReference type="EMBL" id="OMO52611.1"/>
    </source>
</evidence>
<dbReference type="PANTHER" id="PTHR36313:SF7">
    <property type="entry name" value="OS09G0474600 PROTEIN"/>
    <property type="match status" value="1"/>
</dbReference>
<dbReference type="EMBL" id="AWWV01015480">
    <property type="protein sequence ID" value="OMO52611.1"/>
    <property type="molecule type" value="Genomic_DNA"/>
</dbReference>
<dbReference type="GO" id="GO:0008083">
    <property type="term" value="F:growth factor activity"/>
    <property type="evidence" value="ECO:0007669"/>
    <property type="project" value="InterPro"/>
</dbReference>
<dbReference type="Proteomes" id="UP000188268">
    <property type="component" value="Unassembled WGS sequence"/>
</dbReference>
<dbReference type="OMA" id="CKSWNES"/>
<proteinExistence type="predicted"/>
<dbReference type="InterPro" id="IPR038804">
    <property type="entry name" value="RGF3"/>
</dbReference>
<dbReference type="OrthoDB" id="994020at2759"/>
<dbReference type="AlphaFoldDB" id="A0A1R3G3E1"/>
<sequence>MLQIRFTSLIFGLLLVMHALESFSVHAHQGEKTNAERLASAQKEVANGIGGRKMGGHAVDEAASKNSGANRSDGKCDFEEKGVKCKSWNESNSLAPRVEPAEFVAFGADYRGPKRHPPKHN</sequence>
<dbReference type="Gramene" id="OMO52611">
    <property type="protein sequence ID" value="OMO52611"/>
    <property type="gene ID" value="CCACVL1_29170"/>
</dbReference>
<evidence type="ECO:0000256" key="1">
    <source>
        <dbReference type="SAM" id="SignalP"/>
    </source>
</evidence>
<comment type="caution">
    <text evidence="2">The sequence shown here is derived from an EMBL/GenBank/DDBJ whole genome shotgun (WGS) entry which is preliminary data.</text>
</comment>
<feature type="chain" id="PRO_5013226724" evidence="1">
    <location>
        <begin position="23"/>
        <end position="121"/>
    </location>
</feature>
<dbReference type="PANTHER" id="PTHR36313">
    <property type="entry name" value="ROOT MERISTEM GROWTH FACTOR 2"/>
    <property type="match status" value="1"/>
</dbReference>
<evidence type="ECO:0000313" key="3">
    <source>
        <dbReference type="Proteomes" id="UP000188268"/>
    </source>
</evidence>
<organism evidence="2 3">
    <name type="scientific">Corchorus capsularis</name>
    <name type="common">Jute</name>
    <dbReference type="NCBI Taxonomy" id="210143"/>
    <lineage>
        <taxon>Eukaryota</taxon>
        <taxon>Viridiplantae</taxon>
        <taxon>Streptophyta</taxon>
        <taxon>Embryophyta</taxon>
        <taxon>Tracheophyta</taxon>
        <taxon>Spermatophyta</taxon>
        <taxon>Magnoliopsida</taxon>
        <taxon>eudicotyledons</taxon>
        <taxon>Gunneridae</taxon>
        <taxon>Pentapetalae</taxon>
        <taxon>rosids</taxon>
        <taxon>malvids</taxon>
        <taxon>Malvales</taxon>
        <taxon>Malvaceae</taxon>
        <taxon>Grewioideae</taxon>
        <taxon>Apeibeae</taxon>
        <taxon>Corchorus</taxon>
    </lineage>
</organism>
<protein>
    <submittedName>
        <fullName evidence="2">Uncharacterized protein</fullName>
    </submittedName>
</protein>
<accession>A0A1R3G3E1</accession>
<dbReference type="GO" id="GO:0010082">
    <property type="term" value="P:regulation of root meristem growth"/>
    <property type="evidence" value="ECO:0007669"/>
    <property type="project" value="InterPro"/>
</dbReference>
<keyword evidence="1" id="KW-0732">Signal</keyword>
<feature type="signal peptide" evidence="1">
    <location>
        <begin position="1"/>
        <end position="22"/>
    </location>
</feature>
<name>A0A1R3G3E1_COCAP</name>
<keyword evidence="3" id="KW-1185">Reference proteome</keyword>
<reference evidence="2 3" key="1">
    <citation type="submission" date="2013-09" db="EMBL/GenBank/DDBJ databases">
        <title>Corchorus capsularis genome sequencing.</title>
        <authorList>
            <person name="Alam M."/>
            <person name="Haque M.S."/>
            <person name="Islam M.S."/>
            <person name="Emdad E.M."/>
            <person name="Islam M.M."/>
            <person name="Ahmed B."/>
            <person name="Halim A."/>
            <person name="Hossen Q.M.M."/>
            <person name="Hossain M.Z."/>
            <person name="Ahmed R."/>
            <person name="Khan M.M."/>
            <person name="Islam R."/>
            <person name="Rashid M.M."/>
            <person name="Khan S.A."/>
            <person name="Rahman M.S."/>
            <person name="Alam M."/>
        </authorList>
    </citation>
    <scope>NUCLEOTIDE SEQUENCE [LARGE SCALE GENOMIC DNA]</scope>
    <source>
        <strain evidence="3">cv. CVL-1</strain>
        <tissue evidence="2">Whole seedling</tissue>
    </source>
</reference>
<gene>
    <name evidence="2" type="ORF">CCACVL1_29170</name>
</gene>